<dbReference type="PANTHER" id="PTHR10827">
    <property type="entry name" value="RETICULOCALBIN"/>
    <property type="match status" value="1"/>
</dbReference>
<comment type="subunit">
    <text evidence="10">Interacts with PCSK6 (immature form including the propeptide); probably involved in the maturation and the secretion of PCSK6.</text>
</comment>
<dbReference type="Pfam" id="PF13202">
    <property type="entry name" value="EF-hand_5"/>
    <property type="match status" value="1"/>
</dbReference>
<comment type="subcellular location">
    <subcellularLocation>
        <location evidence="1">Endoplasmic reticulum lumen</location>
    </subcellularLocation>
</comment>
<evidence type="ECO:0000256" key="3">
    <source>
        <dbReference type="ARBA" id="ARBA00022729"/>
    </source>
</evidence>
<dbReference type="GO" id="GO:0015031">
    <property type="term" value="P:protein transport"/>
    <property type="evidence" value="ECO:0007669"/>
    <property type="project" value="UniProtKB-ARBA"/>
</dbReference>
<dbReference type="InterPro" id="IPR018247">
    <property type="entry name" value="EF_Hand_1_Ca_BS"/>
</dbReference>
<comment type="function">
    <text evidence="9">Probable molecular chaperone assisting protein biosynthesis and transport in the endoplasmic reticulum. Required for the proper biosynthesis and transport of pulmonary surfactant-associated protein A/SP-A, pulmonary surfactant-associated protein D/SP-D and the lipid transporter ABCA3. By regulating both the proper expression and the degradation through the endoplasmic reticulum-associated protein degradation pathway of these proteins plays a crucial role in pulmonary surfactant homeostasis. Has an anti-fibrotic activity by negatively regulating the secretion of type I and type III collagens. This calcium-binding protein also transiently associates with immature PCSK6 and regulates its secretion.</text>
</comment>
<evidence type="ECO:0000256" key="2">
    <source>
        <dbReference type="ARBA" id="ARBA00022723"/>
    </source>
</evidence>
<evidence type="ECO:0000313" key="13">
    <source>
        <dbReference type="EMBL" id="KAF6017166.1"/>
    </source>
</evidence>
<feature type="domain" description="EF-hand" evidence="12">
    <location>
        <begin position="91"/>
        <end position="126"/>
    </location>
</feature>
<organism evidence="13 14">
    <name type="scientific">Bugula neritina</name>
    <name type="common">Brown bryozoan</name>
    <name type="synonym">Sertularia neritina</name>
    <dbReference type="NCBI Taxonomy" id="10212"/>
    <lineage>
        <taxon>Eukaryota</taxon>
        <taxon>Metazoa</taxon>
        <taxon>Spiralia</taxon>
        <taxon>Lophotrochozoa</taxon>
        <taxon>Bryozoa</taxon>
        <taxon>Gymnolaemata</taxon>
        <taxon>Cheilostomatida</taxon>
        <taxon>Flustrina</taxon>
        <taxon>Buguloidea</taxon>
        <taxon>Bugulidae</taxon>
        <taxon>Bugula</taxon>
    </lineage>
</organism>
<keyword evidence="6" id="KW-0106">Calcium</keyword>
<evidence type="ECO:0000256" key="7">
    <source>
        <dbReference type="ARBA" id="ARBA00023180"/>
    </source>
</evidence>
<dbReference type="SMART" id="SM00054">
    <property type="entry name" value="EFh"/>
    <property type="match status" value="3"/>
</dbReference>
<dbReference type="PROSITE" id="PS50222">
    <property type="entry name" value="EF_HAND_2"/>
    <property type="match status" value="3"/>
</dbReference>
<evidence type="ECO:0000256" key="10">
    <source>
        <dbReference type="ARBA" id="ARBA00063143"/>
    </source>
</evidence>
<name>A0A7J7IUH6_BUGNE</name>
<evidence type="ECO:0000256" key="8">
    <source>
        <dbReference type="ARBA" id="ARBA00023186"/>
    </source>
</evidence>
<dbReference type="InterPro" id="IPR002048">
    <property type="entry name" value="EF_hand_dom"/>
</dbReference>
<dbReference type="CDD" id="cd16226">
    <property type="entry name" value="EFh_CREC_Calumenin_like"/>
    <property type="match status" value="1"/>
</dbReference>
<evidence type="ECO:0000256" key="6">
    <source>
        <dbReference type="ARBA" id="ARBA00022837"/>
    </source>
</evidence>
<evidence type="ECO:0000313" key="14">
    <source>
        <dbReference type="Proteomes" id="UP000593567"/>
    </source>
</evidence>
<proteinExistence type="predicted"/>
<dbReference type="GO" id="GO:0005788">
    <property type="term" value="C:endoplasmic reticulum lumen"/>
    <property type="evidence" value="ECO:0007669"/>
    <property type="project" value="UniProtKB-SubCell"/>
</dbReference>
<dbReference type="PANTHER" id="PTHR10827:SF52">
    <property type="entry name" value="IP16409P"/>
    <property type="match status" value="1"/>
</dbReference>
<dbReference type="InterPro" id="IPR011992">
    <property type="entry name" value="EF-hand-dom_pair"/>
</dbReference>
<dbReference type="GO" id="GO:0005509">
    <property type="term" value="F:calcium ion binding"/>
    <property type="evidence" value="ECO:0007669"/>
    <property type="project" value="InterPro"/>
</dbReference>
<evidence type="ECO:0000256" key="11">
    <source>
        <dbReference type="ARBA" id="ARBA00072696"/>
    </source>
</evidence>
<feature type="domain" description="EF-hand" evidence="12">
    <location>
        <begin position="176"/>
        <end position="211"/>
    </location>
</feature>
<feature type="domain" description="EF-hand" evidence="12">
    <location>
        <begin position="213"/>
        <end position="248"/>
    </location>
</feature>
<keyword evidence="7" id="KW-0325">Glycoprotein</keyword>
<keyword evidence="5" id="KW-0256">Endoplasmic reticulum</keyword>
<dbReference type="PROSITE" id="PS00018">
    <property type="entry name" value="EF_HAND_1"/>
    <property type="match status" value="4"/>
</dbReference>
<keyword evidence="8" id="KW-0143">Chaperone</keyword>
<gene>
    <name evidence="13" type="ORF">EB796_024533</name>
</gene>
<keyword evidence="2" id="KW-0479">Metal-binding</keyword>
<dbReference type="Proteomes" id="UP000593567">
    <property type="component" value="Unassembled WGS sequence"/>
</dbReference>
<keyword evidence="3" id="KW-0732">Signal</keyword>
<protein>
    <recommendedName>
        <fullName evidence="11">Reticulocalbin-3</fullName>
    </recommendedName>
</protein>
<accession>A0A7J7IUH6</accession>
<evidence type="ECO:0000256" key="4">
    <source>
        <dbReference type="ARBA" id="ARBA00022737"/>
    </source>
</evidence>
<dbReference type="OrthoDB" id="293868at2759"/>
<reference evidence="13" key="1">
    <citation type="submission" date="2020-06" db="EMBL/GenBank/DDBJ databases">
        <title>Draft genome of Bugula neritina, a colonial animal packing powerful symbionts and potential medicines.</title>
        <authorList>
            <person name="Rayko M."/>
        </authorList>
    </citation>
    <scope>NUCLEOTIDE SEQUENCE [LARGE SCALE GENOMIC DNA]</scope>
    <source>
        <strain evidence="13">Kwan_BN1</strain>
    </source>
</reference>
<dbReference type="AlphaFoldDB" id="A0A7J7IUH6"/>
<evidence type="ECO:0000256" key="9">
    <source>
        <dbReference type="ARBA" id="ARBA00056975"/>
    </source>
</evidence>
<dbReference type="Pfam" id="PF13499">
    <property type="entry name" value="EF-hand_7"/>
    <property type="match status" value="1"/>
</dbReference>
<dbReference type="SUPFAM" id="SSF47473">
    <property type="entry name" value="EF-hand"/>
    <property type="match status" value="2"/>
</dbReference>
<dbReference type="EMBL" id="VXIV02003426">
    <property type="protein sequence ID" value="KAF6017166.1"/>
    <property type="molecule type" value="Genomic_DNA"/>
</dbReference>
<keyword evidence="14" id="KW-1185">Reference proteome</keyword>
<evidence type="ECO:0000256" key="1">
    <source>
        <dbReference type="ARBA" id="ARBA00004319"/>
    </source>
</evidence>
<keyword evidence="4" id="KW-0677">Repeat</keyword>
<comment type="caution">
    <text evidence="13">The sequence shown here is derived from an EMBL/GenBank/DDBJ whole genome shotgun (WGS) entry which is preliminary data.</text>
</comment>
<dbReference type="FunFam" id="1.10.238.10:FF:000104">
    <property type="entry name" value="calumenin isoform X1"/>
    <property type="match status" value="1"/>
</dbReference>
<evidence type="ECO:0000256" key="5">
    <source>
        <dbReference type="ARBA" id="ARBA00022824"/>
    </source>
</evidence>
<sequence>MIIILKYFYNIEGAKRKWLLSRCQFPNCFPFFTTEWHSLFYYTENHDRRSQVKDLSDLEHQLKGGHNAEYDHEAFLGKEKAHEFDRLTPEQSKQRLGVLVDKIDSNNDGLVTEPEMVAWIKYIQRRYVTEDAKTQWANYELEGAASMSWDYYMERTYGSATDETEMNSETKLHFKEMKDRDYRRFKLADVDYDGKLTFTEYVNFLHPEDAPHMREVVVKETLDDLDKNKDGRISIDEYIVDMWPDMGKETEPEWVTTEREHFEKWRDLNKDGFLDSNEIQHWVMPDDYDHAIAESRHLIYEADSSKDGNLTKREILDHSDLFVGSQATDFGEAFKYSHDEF</sequence>
<evidence type="ECO:0000259" key="12">
    <source>
        <dbReference type="PROSITE" id="PS50222"/>
    </source>
</evidence>
<dbReference type="Gene3D" id="1.10.238.10">
    <property type="entry name" value="EF-hand"/>
    <property type="match status" value="2"/>
</dbReference>